<organism evidence="6 7">
    <name type="scientific">Sphingorhabdus lutea</name>
    <dbReference type="NCBI Taxonomy" id="1913578"/>
    <lineage>
        <taxon>Bacteria</taxon>
        <taxon>Pseudomonadati</taxon>
        <taxon>Pseudomonadota</taxon>
        <taxon>Alphaproteobacteria</taxon>
        <taxon>Sphingomonadales</taxon>
        <taxon>Sphingomonadaceae</taxon>
        <taxon>Sphingorhabdus</taxon>
    </lineage>
</organism>
<name>A0A1L3JBH4_9SPHN</name>
<dbReference type="GO" id="GO:0003677">
    <property type="term" value="F:DNA binding"/>
    <property type="evidence" value="ECO:0007669"/>
    <property type="project" value="UniProtKB-KW"/>
</dbReference>
<evidence type="ECO:0000256" key="3">
    <source>
        <dbReference type="ARBA" id="ARBA00023125"/>
    </source>
</evidence>
<dbReference type="CDD" id="cd00093">
    <property type="entry name" value="HTH_XRE"/>
    <property type="match status" value="1"/>
</dbReference>
<dbReference type="Pfam" id="PF06114">
    <property type="entry name" value="Peptidase_M78"/>
    <property type="match status" value="1"/>
</dbReference>
<evidence type="ECO:0000313" key="6">
    <source>
        <dbReference type="EMBL" id="APG62480.1"/>
    </source>
</evidence>
<feature type="domain" description="HTH cro/C1-type" evidence="5">
    <location>
        <begin position="12"/>
        <end position="66"/>
    </location>
</feature>
<protein>
    <submittedName>
        <fullName evidence="6">XRE family transcriptional regulator</fullName>
    </submittedName>
</protein>
<accession>A0A1L3JBH4</accession>
<keyword evidence="7" id="KW-1185">Reference proteome</keyword>
<dbReference type="Pfam" id="PF09856">
    <property type="entry name" value="ScfRs"/>
    <property type="match status" value="1"/>
</dbReference>
<dbReference type="Gene3D" id="1.10.260.40">
    <property type="entry name" value="lambda repressor-like DNA-binding domains"/>
    <property type="match status" value="1"/>
</dbReference>
<keyword evidence="3" id="KW-0238">DNA-binding</keyword>
<dbReference type="SMART" id="SM00530">
    <property type="entry name" value="HTH_XRE"/>
    <property type="match status" value="1"/>
</dbReference>
<sequence length="481" mass="53753">MAQDKVFAGHVVRRLRRDNGMTQVQMAELLEISASYLNLVERNQRPLTASFILKLVEKLHFDPRSLSGPEPGGGVEAVRRRLGDRLFQDIGVDRAQIVEWLASAPDTAEAFARLYDMKAMGDAGTAAENIGANNITILVRQEIERWNNHFADLDNMAEKLADDLRLQSGDVNGAMVTRLREKHQLGVRILPADILINASWKLDYHARQIQISELLDHSSRNFALAASLARLEAVDEIEALVRGAAFDNKVQEQLYRRHLRSYFAAAILMPYGRFVRACESSAYDFTILQRRFSVGFEQLAHRLTTLNRVGQRGLPFFMLRIDKAGQVSKRFSGASNSPLVAGTARCPLWNVHDAFYSPGSFCTQYVELEDQSRWFTISRTVSRLSPHAPSMQNVGRAESIGDVNARGISASQFAISLGVEASHAGNICYFDQAKMHVHAVGLGCAQCTRANCAQRAAPPQNRALIFRENERAFTPFSFIEE</sequence>
<dbReference type="STRING" id="1913578.LPB140_06415"/>
<dbReference type="PANTHER" id="PTHR46797:SF23">
    <property type="entry name" value="HTH-TYPE TRANSCRIPTIONAL REGULATOR SUTR"/>
    <property type="match status" value="1"/>
</dbReference>
<dbReference type="InterPro" id="IPR010359">
    <property type="entry name" value="IrrE_HExxH"/>
</dbReference>
<dbReference type="KEGG" id="sphl:LPB140_06415"/>
<dbReference type="Pfam" id="PF13560">
    <property type="entry name" value="HTH_31"/>
    <property type="match status" value="1"/>
</dbReference>
<dbReference type="OrthoDB" id="1123084at2"/>
<dbReference type="InterPro" id="IPR018653">
    <property type="entry name" value="ScfR_C"/>
</dbReference>
<dbReference type="PIRSF" id="PIRSF019251">
    <property type="entry name" value="Rv0465c"/>
    <property type="match status" value="1"/>
</dbReference>
<dbReference type="InterPro" id="IPR010982">
    <property type="entry name" value="Lambda_DNA-bd_dom_sf"/>
</dbReference>
<keyword evidence="4" id="KW-0804">Transcription</keyword>
<dbReference type="InterPro" id="IPR001387">
    <property type="entry name" value="Cro/C1-type_HTH"/>
</dbReference>
<evidence type="ECO:0000256" key="4">
    <source>
        <dbReference type="ARBA" id="ARBA00023163"/>
    </source>
</evidence>
<dbReference type="InterPro" id="IPR026281">
    <property type="entry name" value="HTH_RamB"/>
</dbReference>
<proteinExistence type="inferred from homology"/>
<dbReference type="Proteomes" id="UP000242561">
    <property type="component" value="Chromosome"/>
</dbReference>
<evidence type="ECO:0000313" key="7">
    <source>
        <dbReference type="Proteomes" id="UP000242561"/>
    </source>
</evidence>
<dbReference type="GO" id="GO:0003700">
    <property type="term" value="F:DNA-binding transcription factor activity"/>
    <property type="evidence" value="ECO:0007669"/>
    <property type="project" value="TreeGrafter"/>
</dbReference>
<reference evidence="6 7" key="1">
    <citation type="submission" date="2016-11" db="EMBL/GenBank/DDBJ databases">
        <title>Sphingorhabdus sp. LPB0140, isolated from marine environment.</title>
        <authorList>
            <person name="Kim E."/>
            <person name="Yi H."/>
        </authorList>
    </citation>
    <scope>NUCLEOTIDE SEQUENCE [LARGE SCALE GENOMIC DNA]</scope>
    <source>
        <strain evidence="6 7">LPB0140</strain>
    </source>
</reference>
<evidence type="ECO:0000259" key="5">
    <source>
        <dbReference type="PROSITE" id="PS50943"/>
    </source>
</evidence>
<evidence type="ECO:0000256" key="2">
    <source>
        <dbReference type="ARBA" id="ARBA00023015"/>
    </source>
</evidence>
<keyword evidence="2" id="KW-0805">Transcription regulation</keyword>
<dbReference type="SUPFAM" id="SSF47413">
    <property type="entry name" value="lambda repressor-like DNA-binding domains"/>
    <property type="match status" value="1"/>
</dbReference>
<gene>
    <name evidence="6" type="ORF">LPB140_06415</name>
</gene>
<dbReference type="AlphaFoldDB" id="A0A1L3JBH4"/>
<dbReference type="RefSeq" id="WP_072559134.1">
    <property type="nucleotide sequence ID" value="NZ_CP018154.1"/>
</dbReference>
<dbReference type="PANTHER" id="PTHR46797">
    <property type="entry name" value="HTH-TYPE TRANSCRIPTIONAL REGULATOR"/>
    <property type="match status" value="1"/>
</dbReference>
<dbReference type="PROSITE" id="PS50943">
    <property type="entry name" value="HTH_CROC1"/>
    <property type="match status" value="1"/>
</dbReference>
<evidence type="ECO:0000256" key="1">
    <source>
        <dbReference type="ARBA" id="ARBA00007227"/>
    </source>
</evidence>
<dbReference type="InterPro" id="IPR050807">
    <property type="entry name" value="TransReg_Diox_bact_type"/>
</dbReference>
<comment type="similarity">
    <text evidence="1">Belongs to the short-chain fatty acyl-CoA assimilation regulator (ScfR) family.</text>
</comment>
<dbReference type="EMBL" id="CP018154">
    <property type="protein sequence ID" value="APG62480.1"/>
    <property type="molecule type" value="Genomic_DNA"/>
</dbReference>
<dbReference type="GO" id="GO:0005829">
    <property type="term" value="C:cytosol"/>
    <property type="evidence" value="ECO:0007669"/>
    <property type="project" value="TreeGrafter"/>
</dbReference>